<gene>
    <name evidence="3" type="ORF">FRUB_10442</name>
</gene>
<dbReference type="AlphaFoldDB" id="A0A225CYP9"/>
<dbReference type="Gene3D" id="3.60.110.10">
    <property type="entry name" value="Carbon-nitrogen hydrolase"/>
    <property type="match status" value="1"/>
</dbReference>
<dbReference type="OrthoDB" id="2826359at2"/>
<dbReference type="PANTHER" id="PTHR43674">
    <property type="entry name" value="NITRILASE C965.09-RELATED"/>
    <property type="match status" value="1"/>
</dbReference>
<feature type="domain" description="CN hydrolase" evidence="2">
    <location>
        <begin position="4"/>
        <end position="242"/>
    </location>
</feature>
<evidence type="ECO:0000313" key="3">
    <source>
        <dbReference type="EMBL" id="OWK34471.1"/>
    </source>
</evidence>
<evidence type="ECO:0000259" key="2">
    <source>
        <dbReference type="PROSITE" id="PS50263"/>
    </source>
</evidence>
<dbReference type="PROSITE" id="PS50263">
    <property type="entry name" value="CN_HYDROLASE"/>
    <property type="match status" value="1"/>
</dbReference>
<dbReference type="GO" id="GO:0016811">
    <property type="term" value="F:hydrolase activity, acting on carbon-nitrogen (but not peptide) bonds, in linear amides"/>
    <property type="evidence" value="ECO:0007669"/>
    <property type="project" value="TreeGrafter"/>
</dbReference>
<dbReference type="InterPro" id="IPR036526">
    <property type="entry name" value="C-N_Hydrolase_sf"/>
</dbReference>
<dbReference type="EMBL" id="NIDE01000020">
    <property type="protein sequence ID" value="OWK34471.1"/>
    <property type="molecule type" value="Genomic_DNA"/>
</dbReference>
<reference evidence="4" key="1">
    <citation type="submission" date="2017-06" db="EMBL/GenBank/DDBJ databases">
        <title>Genome analysis of Fimbriiglobus ruber SP5, the first member of the order Planctomycetales with confirmed chitinolytic capability.</title>
        <authorList>
            <person name="Ravin N.V."/>
            <person name="Rakitin A.L."/>
            <person name="Ivanova A.A."/>
            <person name="Beletsky A.V."/>
            <person name="Kulichevskaya I.S."/>
            <person name="Mardanov A.V."/>
            <person name="Dedysh S.N."/>
        </authorList>
    </citation>
    <scope>NUCLEOTIDE SEQUENCE [LARGE SCALE GENOMIC DNA]</scope>
    <source>
        <strain evidence="4">SP5</strain>
    </source>
</reference>
<accession>A0A225CYP9</accession>
<dbReference type="SUPFAM" id="SSF56317">
    <property type="entry name" value="Carbon-nitrogen hydrolase"/>
    <property type="match status" value="1"/>
</dbReference>
<dbReference type="Pfam" id="PF00795">
    <property type="entry name" value="CN_hydrolase"/>
    <property type="match status" value="1"/>
</dbReference>
<comment type="caution">
    <text evidence="3">The sequence shown here is derived from an EMBL/GenBank/DDBJ whole genome shotgun (WGS) entry which is preliminary data.</text>
</comment>
<dbReference type="InterPro" id="IPR050345">
    <property type="entry name" value="Aliph_Amidase/BUP"/>
</dbReference>
<protein>
    <submittedName>
        <fullName evidence="3">N-carbamoylputrescine amidase</fullName>
    </submittedName>
</protein>
<dbReference type="PANTHER" id="PTHR43674:SF2">
    <property type="entry name" value="BETA-UREIDOPROPIONASE"/>
    <property type="match status" value="1"/>
</dbReference>
<name>A0A225CYP9_9BACT</name>
<evidence type="ECO:0000256" key="1">
    <source>
        <dbReference type="ARBA" id="ARBA00022801"/>
    </source>
</evidence>
<organism evidence="3 4">
    <name type="scientific">Fimbriiglobus ruber</name>
    <dbReference type="NCBI Taxonomy" id="1908690"/>
    <lineage>
        <taxon>Bacteria</taxon>
        <taxon>Pseudomonadati</taxon>
        <taxon>Planctomycetota</taxon>
        <taxon>Planctomycetia</taxon>
        <taxon>Gemmatales</taxon>
        <taxon>Gemmataceae</taxon>
        <taxon>Fimbriiglobus</taxon>
    </lineage>
</organism>
<dbReference type="RefSeq" id="WP_088260748.1">
    <property type="nucleotide sequence ID" value="NZ_NIDE01000020.1"/>
</dbReference>
<keyword evidence="4" id="KW-1185">Reference proteome</keyword>
<dbReference type="InterPro" id="IPR003010">
    <property type="entry name" value="C-N_Hydrolase"/>
</dbReference>
<proteinExistence type="predicted"/>
<keyword evidence="1" id="KW-0378">Hydrolase</keyword>
<evidence type="ECO:0000313" key="4">
    <source>
        <dbReference type="Proteomes" id="UP000214646"/>
    </source>
</evidence>
<dbReference type="CDD" id="cd07197">
    <property type="entry name" value="nitrilase"/>
    <property type="match status" value="1"/>
</dbReference>
<dbReference type="Proteomes" id="UP000214646">
    <property type="component" value="Unassembled WGS sequence"/>
</dbReference>
<sequence length="288" mass="31055">MPVWTVAGVQMDCRLARPVENLGAIRAKLAEAARAGARLVVFPECAVTGYAFTTRAEAASVAETIPGPSTDAIAGECARHGVWAIFGLLEAAGSKLFNACAIVGPTGQLAVYRKLHLPCLGADRFTDPGDRPFAVHDLGGLRVGVHICFDGSYPESARVLSLLGADLIVQPTNWADQAIKNATLVARVRAFENHVYHMAVNRVGVEGGYHFVGHSSIVNCVGDFLTLADHDEEAIVLADIDPDKARQKRAVYCAGEYEIDRVNWRRPEMYGPLVEPSPAPFIGHQNRD</sequence>